<sequence>MDTPLTKRLQEVQWGEFSYSTIFNNIAQGRRLKKDDQLPGPIPFVMAGITNTGVVNYISNPVACFPENSITVDIFGNVFYRPYSFGAGDDTGIYWSDEKEYSKETMLFFAISMAKSLAGKFSYGNKLRSSQSLNFKMQLPIKPNGEVDYDFMESFIAELEAERIAELEAYLFVAGLQDCTLTADEQKALDDFEGSRVTWGEFTYQNIFNHIAQGRRLKKDDQIPGNIPFVMAGTTNTGVVNYISNPVAKFPRNSITIDIFGNTFYRSYNFGAGDDTGVYWSDEQEYSKETMLFFSCSMEKSIRGKFSFGNKLRSSQSVQFKMSLPKINKQPDLASMETLISAIQKLVIKDVVQYADRKIAATKEVKETGHA</sequence>
<proteinExistence type="inferred from homology"/>
<keyword evidence="3" id="KW-0238">DNA-binding</keyword>
<organism evidence="5 6">
    <name type="scientific">Aeromonas caviae</name>
    <name type="common">Aeromonas punctata</name>
    <dbReference type="NCBI Taxonomy" id="648"/>
    <lineage>
        <taxon>Bacteria</taxon>
        <taxon>Pseudomonadati</taxon>
        <taxon>Pseudomonadota</taxon>
        <taxon>Gammaproteobacteria</taxon>
        <taxon>Aeromonadales</taxon>
        <taxon>Aeromonadaceae</taxon>
        <taxon>Aeromonas</taxon>
    </lineage>
</organism>
<dbReference type="Gene3D" id="3.90.220.20">
    <property type="entry name" value="DNA methylase specificity domains"/>
    <property type="match status" value="2"/>
</dbReference>
<evidence type="ECO:0000256" key="2">
    <source>
        <dbReference type="ARBA" id="ARBA00022747"/>
    </source>
</evidence>
<evidence type="ECO:0000259" key="4">
    <source>
        <dbReference type="Pfam" id="PF01420"/>
    </source>
</evidence>
<dbReference type="Proteomes" id="UP000737420">
    <property type="component" value="Unassembled WGS sequence"/>
</dbReference>
<gene>
    <name evidence="5" type="ORF">KAM382_28800</name>
</gene>
<protein>
    <submittedName>
        <fullName evidence="5">Type II restriction enzyme</fullName>
    </submittedName>
</protein>
<evidence type="ECO:0000256" key="3">
    <source>
        <dbReference type="ARBA" id="ARBA00023125"/>
    </source>
</evidence>
<accession>A0ABD0BB91</accession>
<comment type="similarity">
    <text evidence="1">Belongs to the type-I restriction system S methylase family.</text>
</comment>
<feature type="domain" description="Type I restriction modification DNA specificity" evidence="4">
    <location>
        <begin position="197"/>
        <end position="341"/>
    </location>
</feature>
<dbReference type="InterPro" id="IPR000055">
    <property type="entry name" value="Restrct_endonuc_typeI_TRD"/>
</dbReference>
<feature type="domain" description="Type I restriction modification DNA specificity" evidence="4">
    <location>
        <begin position="13"/>
        <end position="169"/>
    </location>
</feature>
<comment type="caution">
    <text evidence="5">The sequence shown here is derived from an EMBL/GenBank/DDBJ whole genome shotgun (WGS) entry which is preliminary data.</text>
</comment>
<dbReference type="SUPFAM" id="SSF116734">
    <property type="entry name" value="DNA methylase specificity domain"/>
    <property type="match status" value="2"/>
</dbReference>
<reference evidence="5 6" key="1">
    <citation type="submission" date="2021-07" db="EMBL/GenBank/DDBJ databases">
        <title>Draft genome sequence of carbapenem-resistant Aeromonas spp. in Japan.</title>
        <authorList>
            <person name="Maehana S."/>
            <person name="Suzuki M."/>
            <person name="Kitasato H."/>
        </authorList>
    </citation>
    <scope>NUCLEOTIDE SEQUENCE [LARGE SCALE GENOMIC DNA]</scope>
    <source>
        <strain evidence="5 6">KAM382</strain>
    </source>
</reference>
<dbReference type="Pfam" id="PF01420">
    <property type="entry name" value="Methylase_S"/>
    <property type="match status" value="2"/>
</dbReference>
<keyword evidence="2" id="KW-0680">Restriction system</keyword>
<dbReference type="GO" id="GO:0009307">
    <property type="term" value="P:DNA restriction-modification system"/>
    <property type="evidence" value="ECO:0007669"/>
    <property type="project" value="UniProtKB-KW"/>
</dbReference>
<evidence type="ECO:0000256" key="1">
    <source>
        <dbReference type="ARBA" id="ARBA00010923"/>
    </source>
</evidence>
<dbReference type="RefSeq" id="WP_203764672.1">
    <property type="nucleotide sequence ID" value="NZ_AP024402.1"/>
</dbReference>
<dbReference type="AlphaFoldDB" id="A0ABD0BB91"/>
<dbReference type="GO" id="GO:0003677">
    <property type="term" value="F:DNA binding"/>
    <property type="evidence" value="ECO:0007669"/>
    <property type="project" value="UniProtKB-KW"/>
</dbReference>
<dbReference type="EMBL" id="BPOP01000030">
    <property type="protein sequence ID" value="GJB92819.1"/>
    <property type="molecule type" value="Genomic_DNA"/>
</dbReference>
<name>A0ABD0BB91_AERCA</name>
<evidence type="ECO:0000313" key="6">
    <source>
        <dbReference type="Proteomes" id="UP000737420"/>
    </source>
</evidence>
<evidence type="ECO:0000313" key="5">
    <source>
        <dbReference type="EMBL" id="GJB92819.1"/>
    </source>
</evidence>
<dbReference type="InterPro" id="IPR044946">
    <property type="entry name" value="Restrct_endonuc_typeI_TRD_sf"/>
</dbReference>